<feature type="compositionally biased region" description="Basic and acidic residues" evidence="1">
    <location>
        <begin position="197"/>
        <end position="222"/>
    </location>
</feature>
<keyword evidence="3" id="KW-1185">Reference proteome</keyword>
<feature type="region of interest" description="Disordered" evidence="1">
    <location>
        <begin position="1"/>
        <end position="22"/>
    </location>
</feature>
<gene>
    <name evidence="2" type="ORF">ZOSMA_323G00080</name>
</gene>
<organism evidence="2 3">
    <name type="scientific">Zostera marina</name>
    <name type="common">Eelgrass</name>
    <dbReference type="NCBI Taxonomy" id="29655"/>
    <lineage>
        <taxon>Eukaryota</taxon>
        <taxon>Viridiplantae</taxon>
        <taxon>Streptophyta</taxon>
        <taxon>Embryophyta</taxon>
        <taxon>Tracheophyta</taxon>
        <taxon>Spermatophyta</taxon>
        <taxon>Magnoliopsida</taxon>
        <taxon>Liliopsida</taxon>
        <taxon>Zosteraceae</taxon>
        <taxon>Zostera</taxon>
    </lineage>
</organism>
<evidence type="ECO:0000313" key="3">
    <source>
        <dbReference type="Proteomes" id="UP000036987"/>
    </source>
</evidence>
<feature type="region of interest" description="Disordered" evidence="1">
    <location>
        <begin position="197"/>
        <end position="229"/>
    </location>
</feature>
<name>A0A0K9PAV3_ZOSMR</name>
<proteinExistence type="predicted"/>
<dbReference type="EMBL" id="LFYR01001041">
    <property type="protein sequence ID" value="KMZ65382.1"/>
    <property type="molecule type" value="Genomic_DNA"/>
</dbReference>
<protein>
    <submittedName>
        <fullName evidence="2">Uncharacterized protein</fullName>
    </submittedName>
</protein>
<reference evidence="3" key="1">
    <citation type="journal article" date="2016" name="Nature">
        <title>The genome of the seagrass Zostera marina reveals angiosperm adaptation to the sea.</title>
        <authorList>
            <person name="Olsen J.L."/>
            <person name="Rouze P."/>
            <person name="Verhelst B."/>
            <person name="Lin Y.-C."/>
            <person name="Bayer T."/>
            <person name="Collen J."/>
            <person name="Dattolo E."/>
            <person name="De Paoli E."/>
            <person name="Dittami S."/>
            <person name="Maumus F."/>
            <person name="Michel G."/>
            <person name="Kersting A."/>
            <person name="Lauritano C."/>
            <person name="Lohaus R."/>
            <person name="Toepel M."/>
            <person name="Tonon T."/>
            <person name="Vanneste K."/>
            <person name="Amirebrahimi M."/>
            <person name="Brakel J."/>
            <person name="Bostroem C."/>
            <person name="Chovatia M."/>
            <person name="Grimwood J."/>
            <person name="Jenkins J.W."/>
            <person name="Jueterbock A."/>
            <person name="Mraz A."/>
            <person name="Stam W.T."/>
            <person name="Tice H."/>
            <person name="Bornberg-Bauer E."/>
            <person name="Green P.J."/>
            <person name="Pearson G.A."/>
            <person name="Procaccini G."/>
            <person name="Duarte C.M."/>
            <person name="Schmutz J."/>
            <person name="Reusch T.B.H."/>
            <person name="Van de Peer Y."/>
        </authorList>
    </citation>
    <scope>NUCLEOTIDE SEQUENCE [LARGE SCALE GENOMIC DNA]</scope>
    <source>
        <strain evidence="3">cv. Finnish</strain>
    </source>
</reference>
<accession>A0A0K9PAV3</accession>
<feature type="compositionally biased region" description="Polar residues" evidence="1">
    <location>
        <begin position="100"/>
        <end position="110"/>
    </location>
</feature>
<feature type="region of interest" description="Disordered" evidence="1">
    <location>
        <begin position="82"/>
        <end position="117"/>
    </location>
</feature>
<comment type="caution">
    <text evidence="2">The sequence shown here is derived from an EMBL/GenBank/DDBJ whole genome shotgun (WGS) entry which is preliminary data.</text>
</comment>
<dbReference type="Proteomes" id="UP000036987">
    <property type="component" value="Unassembled WGS sequence"/>
</dbReference>
<evidence type="ECO:0000256" key="1">
    <source>
        <dbReference type="SAM" id="MobiDB-lite"/>
    </source>
</evidence>
<dbReference type="AlphaFoldDB" id="A0A0K9PAV3"/>
<evidence type="ECO:0000313" key="2">
    <source>
        <dbReference type="EMBL" id="KMZ65382.1"/>
    </source>
</evidence>
<sequence length="250" mass="28427">MSEKNNVEREVCSSAENRNDSKIRRKLKGKRVMIHEFLRNPIKIVSKMKIVAEERREVQKKDIALKFEEIFKRKSRLTSPKKVVKKKKAIPTAPLRRSGRLSNTSATSSGPPCREPVDNDVMEIVEKKLQVDEDAVMISMNLNDPAVGEVDDKNEECSQDKVGQIEGIPVSDNAGEVTDKKLDVYENMEKKNEEVLDEAKNSIDKTDIMKPTEITTNEHQEPMNEENPEAVKEIPCEEAFAFPTFNLNIS</sequence>